<keyword evidence="3 13" id="KW-0813">Transport</keyword>
<evidence type="ECO:0000256" key="5">
    <source>
        <dbReference type="ARBA" id="ARBA00022692"/>
    </source>
</evidence>
<name>A0A915CXZ8_9BILA</name>
<keyword evidence="8 13" id="KW-0406">Ion transport</keyword>
<evidence type="ECO:0000256" key="3">
    <source>
        <dbReference type="ARBA" id="ARBA00022448"/>
    </source>
</evidence>
<dbReference type="Pfam" id="PF00858">
    <property type="entry name" value="ASC"/>
    <property type="match status" value="1"/>
</dbReference>
<proteinExistence type="inferred from homology"/>
<keyword evidence="5 13" id="KW-0812">Transmembrane</keyword>
<evidence type="ECO:0000256" key="4">
    <source>
        <dbReference type="ARBA" id="ARBA00022461"/>
    </source>
</evidence>
<evidence type="ECO:0000256" key="11">
    <source>
        <dbReference type="ARBA" id="ARBA00023201"/>
    </source>
</evidence>
<dbReference type="Proteomes" id="UP000887574">
    <property type="component" value="Unplaced"/>
</dbReference>
<feature type="transmembrane region" description="Helical" evidence="14">
    <location>
        <begin position="98"/>
        <end position="118"/>
    </location>
</feature>
<evidence type="ECO:0000256" key="13">
    <source>
        <dbReference type="RuleBase" id="RU000679"/>
    </source>
</evidence>
<dbReference type="GO" id="GO:0016020">
    <property type="term" value="C:membrane"/>
    <property type="evidence" value="ECO:0007669"/>
    <property type="project" value="UniProtKB-SubCell"/>
</dbReference>
<keyword evidence="12 13" id="KW-0407">Ion channel</keyword>
<keyword evidence="9 14" id="KW-0472">Membrane</keyword>
<keyword evidence="10" id="KW-0325">Glycoprotein</keyword>
<comment type="subcellular location">
    <subcellularLocation>
        <location evidence="1">Membrane</location>
        <topology evidence="1">Multi-pass membrane protein</topology>
    </subcellularLocation>
</comment>
<comment type="similarity">
    <text evidence="2 13">Belongs to the amiloride-sensitive sodium channel (TC 1.A.6) family.</text>
</comment>
<organism evidence="15 16">
    <name type="scientific">Ditylenchus dipsaci</name>
    <dbReference type="NCBI Taxonomy" id="166011"/>
    <lineage>
        <taxon>Eukaryota</taxon>
        <taxon>Metazoa</taxon>
        <taxon>Ecdysozoa</taxon>
        <taxon>Nematoda</taxon>
        <taxon>Chromadorea</taxon>
        <taxon>Rhabditida</taxon>
        <taxon>Tylenchina</taxon>
        <taxon>Tylenchomorpha</taxon>
        <taxon>Sphaerularioidea</taxon>
        <taxon>Anguinidae</taxon>
        <taxon>Anguininae</taxon>
        <taxon>Ditylenchus</taxon>
    </lineage>
</organism>
<keyword evidence="7" id="KW-0915">Sodium</keyword>
<dbReference type="AlphaFoldDB" id="A0A915CXZ8"/>
<evidence type="ECO:0000313" key="16">
    <source>
        <dbReference type="WBParaSite" id="jg13492"/>
    </source>
</evidence>
<dbReference type="WBParaSite" id="jg13492">
    <property type="protein sequence ID" value="jg13492"/>
    <property type="gene ID" value="jg13492"/>
</dbReference>
<evidence type="ECO:0000256" key="8">
    <source>
        <dbReference type="ARBA" id="ARBA00023065"/>
    </source>
</evidence>
<evidence type="ECO:0000256" key="10">
    <source>
        <dbReference type="ARBA" id="ARBA00023180"/>
    </source>
</evidence>
<evidence type="ECO:0000256" key="12">
    <source>
        <dbReference type="ARBA" id="ARBA00023303"/>
    </source>
</evidence>
<sequence>MNRNVSNEMCKHKIDQIHLFNKDFPLLKRVNYNPSKSVLVRKLNFYNTTRAYRSQVGHYVDNNLASIQLRFRSMTVVKAEQSYKYNTFNFLVDMGSTLGLYFGMTILTVFELVIFVFYRDASNPFQVQNVPPQATIYNIPAAATKNSLKQRGKPIILKKRPPIILCQPCSKMNLHSFY</sequence>
<evidence type="ECO:0000256" key="14">
    <source>
        <dbReference type="SAM" id="Phobius"/>
    </source>
</evidence>
<evidence type="ECO:0000256" key="9">
    <source>
        <dbReference type="ARBA" id="ARBA00023136"/>
    </source>
</evidence>
<keyword evidence="4 13" id="KW-0894">Sodium channel</keyword>
<evidence type="ECO:0000256" key="1">
    <source>
        <dbReference type="ARBA" id="ARBA00004141"/>
    </source>
</evidence>
<accession>A0A915CXZ8</accession>
<dbReference type="InterPro" id="IPR001873">
    <property type="entry name" value="ENaC"/>
</dbReference>
<evidence type="ECO:0000256" key="7">
    <source>
        <dbReference type="ARBA" id="ARBA00023053"/>
    </source>
</evidence>
<evidence type="ECO:0000256" key="2">
    <source>
        <dbReference type="ARBA" id="ARBA00007193"/>
    </source>
</evidence>
<evidence type="ECO:0000313" key="15">
    <source>
        <dbReference type="Proteomes" id="UP000887574"/>
    </source>
</evidence>
<dbReference type="Gene3D" id="1.10.287.770">
    <property type="entry name" value="YojJ-like"/>
    <property type="match status" value="1"/>
</dbReference>
<reference evidence="16" key="1">
    <citation type="submission" date="2022-11" db="UniProtKB">
        <authorList>
            <consortium name="WormBaseParasite"/>
        </authorList>
    </citation>
    <scope>IDENTIFICATION</scope>
</reference>
<evidence type="ECO:0000256" key="6">
    <source>
        <dbReference type="ARBA" id="ARBA00022989"/>
    </source>
</evidence>
<keyword evidence="15" id="KW-1185">Reference proteome</keyword>
<protein>
    <submittedName>
        <fullName evidence="16">Uncharacterized protein</fullName>
    </submittedName>
</protein>
<keyword evidence="11 13" id="KW-0739">Sodium transport</keyword>
<dbReference type="GO" id="GO:0005272">
    <property type="term" value="F:sodium channel activity"/>
    <property type="evidence" value="ECO:0007669"/>
    <property type="project" value="UniProtKB-KW"/>
</dbReference>
<keyword evidence="6 14" id="KW-1133">Transmembrane helix</keyword>